<dbReference type="Pfam" id="PF13517">
    <property type="entry name" value="FG-GAP_3"/>
    <property type="match status" value="3"/>
</dbReference>
<keyword evidence="4" id="KW-1185">Reference proteome</keyword>
<dbReference type="PANTHER" id="PTHR46580">
    <property type="entry name" value="SENSOR KINASE-RELATED"/>
    <property type="match status" value="1"/>
</dbReference>
<dbReference type="Gene3D" id="2.130.10.130">
    <property type="entry name" value="Integrin alpha, N-terminal"/>
    <property type="match status" value="2"/>
</dbReference>
<accession>A0ABQ2A859</accession>
<evidence type="ECO:0000313" key="4">
    <source>
        <dbReference type="Proteomes" id="UP000637774"/>
    </source>
</evidence>
<dbReference type="Proteomes" id="UP000637774">
    <property type="component" value="Unassembled WGS sequence"/>
</dbReference>
<organism evidence="3 4">
    <name type="scientific">Hymenobacter frigidus</name>
    <dbReference type="NCBI Taxonomy" id="1524095"/>
    <lineage>
        <taxon>Bacteria</taxon>
        <taxon>Pseudomonadati</taxon>
        <taxon>Bacteroidota</taxon>
        <taxon>Cytophagia</taxon>
        <taxon>Cytophagales</taxon>
        <taxon>Hymenobacteraceae</taxon>
        <taxon>Hymenobacter</taxon>
    </lineage>
</organism>
<sequence length="551" mass="54337">MLAALPVGAAWAQGPVITSVVPSANACAAARSGAVTVTFQDPLAAIAPVSLQVFSSQRGGRRTGATPAVRSANAVSFAPTPHPFVAGERVQATVSATGAGGAATRKVLQFTAAAGGTGSGTFLPGPDVPVGRGPANVVAGDVDGDGDLDLLAANFNTEVSVLLNGGRGTFSSAPSVTMSGDIRHLALADVDGDGDLDLLAPTYANGSGNLVGVRLNDGSGRFSGSQNVPVDQGPYGVATGDVDGDGDLDLLTANNARSTGTVSVRLNDGTGTFSGSHNVPVGRNPISVAVGDVDNDGDLDLLTANANSQTASVRVNNGAGVFGGGQEVPVVDPFTIAVGDVDADGDLDLVTVGRGEQASVRLNNGTGTFSGSQNVSVGPWSFGLAMGDVDGDGDLDIVSANANGGGPGTASVRLNNGAGIFSGNQEVSTGAITQGVALGDIDGDGDLDLLAANSTTAGTISVRLNGGTAAAAADSRNATLFSLFPNPASNVVTIAGTEPNAAVEVFDALGRRVAATRADASGAVVLQLPARLPTGIYLVRSGTQSVRLAVE</sequence>
<reference evidence="4" key="1">
    <citation type="journal article" date="2019" name="Int. J. Syst. Evol. Microbiol.">
        <title>The Global Catalogue of Microorganisms (GCM) 10K type strain sequencing project: providing services to taxonomists for standard genome sequencing and annotation.</title>
        <authorList>
            <consortium name="The Broad Institute Genomics Platform"/>
            <consortium name="The Broad Institute Genome Sequencing Center for Infectious Disease"/>
            <person name="Wu L."/>
            <person name="Ma J."/>
        </authorList>
    </citation>
    <scope>NUCLEOTIDE SEQUENCE [LARGE SCALE GENOMIC DNA]</scope>
    <source>
        <strain evidence="4">CGMCC 1.14966</strain>
    </source>
</reference>
<dbReference type="NCBIfam" id="TIGR04183">
    <property type="entry name" value="Por_Secre_tail"/>
    <property type="match status" value="1"/>
</dbReference>
<dbReference type="PANTHER" id="PTHR46580:SF2">
    <property type="entry name" value="MAM DOMAIN-CONTAINING PROTEIN"/>
    <property type="match status" value="1"/>
</dbReference>
<dbReference type="SUPFAM" id="SSF69318">
    <property type="entry name" value="Integrin alpha N-terminal domain"/>
    <property type="match status" value="1"/>
</dbReference>
<dbReference type="EMBL" id="BMGY01000025">
    <property type="protein sequence ID" value="GGH87419.1"/>
    <property type="molecule type" value="Genomic_DNA"/>
</dbReference>
<proteinExistence type="predicted"/>
<keyword evidence="1" id="KW-0732">Signal</keyword>
<evidence type="ECO:0000313" key="3">
    <source>
        <dbReference type="EMBL" id="GGH87419.1"/>
    </source>
</evidence>
<comment type="caution">
    <text evidence="3">The sequence shown here is derived from an EMBL/GenBank/DDBJ whole genome shotgun (WGS) entry which is preliminary data.</text>
</comment>
<feature type="domain" description="Secretion system C-terminal sorting" evidence="2">
    <location>
        <begin position="483"/>
        <end position="544"/>
    </location>
</feature>
<dbReference type="InterPro" id="IPR026444">
    <property type="entry name" value="Secre_tail"/>
</dbReference>
<evidence type="ECO:0000259" key="2">
    <source>
        <dbReference type="Pfam" id="PF18962"/>
    </source>
</evidence>
<protein>
    <recommendedName>
        <fullName evidence="2">Secretion system C-terminal sorting domain-containing protein</fullName>
    </recommendedName>
</protein>
<dbReference type="Pfam" id="PF18962">
    <property type="entry name" value="Por_Secre_tail"/>
    <property type="match status" value="1"/>
</dbReference>
<gene>
    <name evidence="3" type="ORF">GCM10011495_26280</name>
</gene>
<evidence type="ECO:0000256" key="1">
    <source>
        <dbReference type="ARBA" id="ARBA00022729"/>
    </source>
</evidence>
<name>A0ABQ2A859_9BACT</name>
<dbReference type="InterPro" id="IPR028994">
    <property type="entry name" value="Integrin_alpha_N"/>
</dbReference>
<dbReference type="InterPro" id="IPR013517">
    <property type="entry name" value="FG-GAP"/>
</dbReference>